<name>A0A1Q9EGM2_SYMMI</name>
<keyword evidence="1" id="KW-0175">Coiled coil</keyword>
<dbReference type="OrthoDB" id="434637at2759"/>
<evidence type="ECO:0000313" key="3">
    <source>
        <dbReference type="Proteomes" id="UP000186817"/>
    </source>
</evidence>
<gene>
    <name evidence="2" type="ORF">AK812_SmicGene10194</name>
</gene>
<proteinExistence type="predicted"/>
<feature type="coiled-coil region" evidence="1">
    <location>
        <begin position="36"/>
        <end position="63"/>
    </location>
</feature>
<accession>A0A1Q9EGM2</accession>
<keyword evidence="3" id="KW-1185">Reference proteome</keyword>
<dbReference type="EMBL" id="LSRX01000158">
    <property type="protein sequence ID" value="OLQ06559.1"/>
    <property type="molecule type" value="Genomic_DNA"/>
</dbReference>
<sequence>MFYGRDPGAEALAARIAQHREEIRIREQVLNEHLPLAELKSIVQTLQSKLKRLRQQLKKAETPPASVFQPLPERDGMAFAVLFFLYTPELLRSLSRATILAQQLLLPWPWCCQKRWDVSKHIQVKDFQTCWAKYYNEKQSCVYHAPPVLQHGEPGPVKLLSSFHVPDDRQISGAHIDNMTSARHGALNSASSSEMLCQ</sequence>
<dbReference type="AlphaFoldDB" id="A0A1Q9EGM2"/>
<evidence type="ECO:0000256" key="1">
    <source>
        <dbReference type="SAM" id="Coils"/>
    </source>
</evidence>
<dbReference type="Proteomes" id="UP000186817">
    <property type="component" value="Unassembled WGS sequence"/>
</dbReference>
<reference evidence="2 3" key="1">
    <citation type="submission" date="2016-02" db="EMBL/GenBank/DDBJ databases">
        <title>Genome analysis of coral dinoflagellate symbionts highlights evolutionary adaptations to a symbiotic lifestyle.</title>
        <authorList>
            <person name="Aranda M."/>
            <person name="Li Y."/>
            <person name="Liew Y.J."/>
            <person name="Baumgarten S."/>
            <person name="Simakov O."/>
            <person name="Wilson M."/>
            <person name="Piel J."/>
            <person name="Ashoor H."/>
            <person name="Bougouffa S."/>
            <person name="Bajic V.B."/>
            <person name="Ryu T."/>
            <person name="Ravasi T."/>
            <person name="Bayer T."/>
            <person name="Micklem G."/>
            <person name="Kim H."/>
            <person name="Bhak J."/>
            <person name="Lajeunesse T.C."/>
            <person name="Voolstra C.R."/>
        </authorList>
    </citation>
    <scope>NUCLEOTIDE SEQUENCE [LARGE SCALE GENOMIC DNA]</scope>
    <source>
        <strain evidence="2 3">CCMP2467</strain>
    </source>
</reference>
<evidence type="ECO:0000313" key="2">
    <source>
        <dbReference type="EMBL" id="OLQ06559.1"/>
    </source>
</evidence>
<protein>
    <submittedName>
        <fullName evidence="2">Uncharacterized protein</fullName>
    </submittedName>
</protein>
<organism evidence="2 3">
    <name type="scientific">Symbiodinium microadriaticum</name>
    <name type="common">Dinoflagellate</name>
    <name type="synonym">Zooxanthella microadriatica</name>
    <dbReference type="NCBI Taxonomy" id="2951"/>
    <lineage>
        <taxon>Eukaryota</taxon>
        <taxon>Sar</taxon>
        <taxon>Alveolata</taxon>
        <taxon>Dinophyceae</taxon>
        <taxon>Suessiales</taxon>
        <taxon>Symbiodiniaceae</taxon>
        <taxon>Symbiodinium</taxon>
    </lineage>
</organism>
<comment type="caution">
    <text evidence="2">The sequence shown here is derived from an EMBL/GenBank/DDBJ whole genome shotgun (WGS) entry which is preliminary data.</text>
</comment>